<reference evidence="1 2" key="1">
    <citation type="journal article" date="2024" name="Int. J. Syst. Evol. Microbiol.">
        <title>Virgibacillus tibetensis sp. nov., isolated from salt lake on the Tibetan Plateau of China.</title>
        <authorList>
            <person name="Phurbu D."/>
            <person name="Liu Z.-X."/>
            <person name="Wang R."/>
            <person name="Zheng Y.-Y."/>
            <person name="Liu H.-C."/>
            <person name="Zhou Y.-G."/>
            <person name="Yu Y.-J."/>
            <person name="Li A.-H."/>
        </authorList>
    </citation>
    <scope>NUCLEOTIDE SEQUENCE [LARGE SCALE GENOMIC DNA]</scope>
    <source>
        <strain evidence="1 2">C22-A2</strain>
    </source>
</reference>
<comment type="caution">
    <text evidence="1">The sequence shown here is derived from an EMBL/GenBank/DDBJ whole genome shotgun (WGS) entry which is preliminary data.</text>
</comment>
<keyword evidence="2" id="KW-1185">Reference proteome</keyword>
<dbReference type="RefSeq" id="WP_327605680.1">
    <property type="nucleotide sequence ID" value="NZ_JARZFX010000001.1"/>
</dbReference>
<organism evidence="1 2">
    <name type="scientific">Virgibacillus tibetensis</name>
    <dbReference type="NCBI Taxonomy" id="3042313"/>
    <lineage>
        <taxon>Bacteria</taxon>
        <taxon>Bacillati</taxon>
        <taxon>Bacillota</taxon>
        <taxon>Bacilli</taxon>
        <taxon>Bacillales</taxon>
        <taxon>Bacillaceae</taxon>
        <taxon>Virgibacillus</taxon>
    </lineage>
</organism>
<dbReference type="EMBL" id="JARZFX010000001">
    <property type="protein sequence ID" value="MEC5422107.1"/>
    <property type="molecule type" value="Genomic_DNA"/>
</dbReference>
<accession>A0ABU6K9S8</accession>
<dbReference type="Proteomes" id="UP001335737">
    <property type="component" value="Unassembled WGS sequence"/>
</dbReference>
<name>A0ABU6K9S8_9BACI</name>
<evidence type="ECO:0000313" key="2">
    <source>
        <dbReference type="Proteomes" id="UP001335737"/>
    </source>
</evidence>
<gene>
    <name evidence="1" type="ORF">QGM71_01190</name>
</gene>
<evidence type="ECO:0000313" key="1">
    <source>
        <dbReference type="EMBL" id="MEC5422107.1"/>
    </source>
</evidence>
<sequence length="141" mass="16773">MTQLSFAEKKLDKKAKREVTKILRSYGNLDAIIESMSVVMPKVTQSFDVSEAQRDNQFYSSTEDSVMKKMQLEIKLKQKEKLDIIYESITQEKKDIWDYRFIDGYTDEQTMIHMNLTSNRNKYFGEKYELMGMIADSFYLW</sequence>
<proteinExistence type="predicted"/>
<evidence type="ECO:0008006" key="3">
    <source>
        <dbReference type="Google" id="ProtNLM"/>
    </source>
</evidence>
<protein>
    <recommendedName>
        <fullName evidence="3">ArpU family transcriptional regulator</fullName>
    </recommendedName>
</protein>